<evidence type="ECO:0000313" key="2">
    <source>
        <dbReference type="Proteomes" id="UP000683000"/>
    </source>
</evidence>
<proteinExistence type="predicted"/>
<name>A0A8I2YEN7_9AGAM</name>
<keyword evidence="2" id="KW-1185">Reference proteome</keyword>
<dbReference type="Proteomes" id="UP000683000">
    <property type="component" value="Unassembled WGS sequence"/>
</dbReference>
<accession>A0A8I2YEN7</accession>
<comment type="caution">
    <text evidence="1">The sequence shown here is derived from an EMBL/GenBank/DDBJ whole genome shotgun (WGS) entry which is preliminary data.</text>
</comment>
<dbReference type="AlphaFoldDB" id="A0A8I2YEN7"/>
<sequence length="130" mass="13863">MQFTAYNSTSTISIPTTVPWPNNSVISNISWTDAIHTMPPINLIHDIQTNGLQNNTIYDILTTIQPGFTNATVNTTSLQASCGLLSNLSSSTFHELGNVNFSTDGLGQGSCSFEVGTGLTMGGELLDLNH</sequence>
<dbReference type="EMBL" id="JAGFBS010000047">
    <property type="protein sequence ID" value="KAG6370614.1"/>
    <property type="molecule type" value="Genomic_DNA"/>
</dbReference>
<dbReference type="OrthoDB" id="2687666at2759"/>
<gene>
    <name evidence="1" type="ORF">JVT61DRAFT_11233</name>
</gene>
<evidence type="ECO:0000313" key="1">
    <source>
        <dbReference type="EMBL" id="KAG6370614.1"/>
    </source>
</evidence>
<protein>
    <submittedName>
        <fullName evidence="1">Uncharacterized protein</fullName>
    </submittedName>
</protein>
<reference evidence="1" key="1">
    <citation type="submission" date="2021-03" db="EMBL/GenBank/DDBJ databases">
        <title>Evolutionary innovations through gain and loss of genes in the ectomycorrhizal Boletales.</title>
        <authorList>
            <person name="Wu G."/>
            <person name="Miyauchi S."/>
            <person name="Morin E."/>
            <person name="Yang Z.-L."/>
            <person name="Xu J."/>
            <person name="Martin F.M."/>
        </authorList>
    </citation>
    <scope>NUCLEOTIDE SEQUENCE</scope>
    <source>
        <strain evidence="1">BR01</strain>
    </source>
</reference>
<organism evidence="1 2">
    <name type="scientific">Boletus reticuloceps</name>
    <dbReference type="NCBI Taxonomy" id="495285"/>
    <lineage>
        <taxon>Eukaryota</taxon>
        <taxon>Fungi</taxon>
        <taxon>Dikarya</taxon>
        <taxon>Basidiomycota</taxon>
        <taxon>Agaricomycotina</taxon>
        <taxon>Agaricomycetes</taxon>
        <taxon>Agaricomycetidae</taxon>
        <taxon>Boletales</taxon>
        <taxon>Boletineae</taxon>
        <taxon>Boletaceae</taxon>
        <taxon>Boletoideae</taxon>
        <taxon>Boletus</taxon>
    </lineage>
</organism>